<proteinExistence type="predicted"/>
<protein>
    <submittedName>
        <fullName evidence="1">Uncharacterized protein</fullName>
    </submittedName>
</protein>
<evidence type="ECO:0000313" key="1">
    <source>
        <dbReference type="EMBL" id="MBB2159533.1"/>
    </source>
</evidence>
<name>A0A7W4IB33_9PROT</name>
<reference evidence="1 2" key="1">
    <citation type="submission" date="2020-04" db="EMBL/GenBank/DDBJ databases">
        <title>Description of novel Gluconacetobacter.</title>
        <authorList>
            <person name="Sombolestani A."/>
        </authorList>
    </citation>
    <scope>NUCLEOTIDE SEQUENCE [LARGE SCALE GENOMIC DNA]</scope>
    <source>
        <strain evidence="1 2">LMG 19747</strain>
    </source>
</reference>
<dbReference type="EMBL" id="JABEQJ010000004">
    <property type="protein sequence ID" value="MBB2159533.1"/>
    <property type="molecule type" value="Genomic_DNA"/>
</dbReference>
<sequence>MTVIMLSIPSANGVPPGNPGGFRLSDGIRGGIGPWKQAVRTTRPVKLAASWIVKKK</sequence>
<accession>A0A7W4IB33</accession>
<evidence type="ECO:0000313" key="2">
    <source>
        <dbReference type="Proteomes" id="UP000589085"/>
    </source>
</evidence>
<dbReference type="RefSeq" id="WP_182996434.1">
    <property type="nucleotide sequence ID" value="NZ_JABEQJ010000004.1"/>
</dbReference>
<gene>
    <name evidence="1" type="ORF">HLH48_04995</name>
</gene>
<comment type="caution">
    <text evidence="1">The sequence shown here is derived from an EMBL/GenBank/DDBJ whole genome shotgun (WGS) entry which is preliminary data.</text>
</comment>
<organism evidence="1 2">
    <name type="scientific">Gluconacetobacter sacchari</name>
    <dbReference type="NCBI Taxonomy" id="92759"/>
    <lineage>
        <taxon>Bacteria</taxon>
        <taxon>Pseudomonadati</taxon>
        <taxon>Pseudomonadota</taxon>
        <taxon>Alphaproteobacteria</taxon>
        <taxon>Acetobacterales</taxon>
        <taxon>Acetobacteraceae</taxon>
        <taxon>Gluconacetobacter</taxon>
    </lineage>
</organism>
<dbReference type="Proteomes" id="UP000589085">
    <property type="component" value="Unassembled WGS sequence"/>
</dbReference>
<dbReference type="AlphaFoldDB" id="A0A7W4IB33"/>